<accession>A0A3N1MAB0</accession>
<dbReference type="PANTHER" id="PTHR46142">
    <property type="match status" value="1"/>
</dbReference>
<evidence type="ECO:0000313" key="3">
    <source>
        <dbReference type="EMBL" id="ROP99636.1"/>
    </source>
</evidence>
<sequence>MAESAPGKLAHVSVTVSDVAAADRFYGEMLGFERLARPDFGFPGSWYSLGQGLELHIIVNDALRRPDAERLGFEVRYPHFAIRVDDADRMQAALEAKGLKVNELFSSPTGLRQLFVKDDDGNMVEFIGPGRPR</sequence>
<dbReference type="GO" id="GO:0051213">
    <property type="term" value="F:dioxygenase activity"/>
    <property type="evidence" value="ECO:0007669"/>
    <property type="project" value="UniProtKB-KW"/>
</dbReference>
<reference evidence="3 4" key="1">
    <citation type="submission" date="2018-11" db="EMBL/GenBank/DDBJ databases">
        <title>Genomic Encyclopedia of Type Strains, Phase IV (KMG-IV): sequencing the most valuable type-strain genomes for metagenomic binning, comparative biology and taxonomic classification.</title>
        <authorList>
            <person name="Goeker M."/>
        </authorList>
    </citation>
    <scope>NUCLEOTIDE SEQUENCE [LARGE SCALE GENOMIC DNA]</scope>
    <source>
        <strain evidence="3 4">DSM 5900</strain>
    </source>
</reference>
<dbReference type="OrthoDB" id="5243302at2"/>
<dbReference type="EMBL" id="RJKX01000013">
    <property type="protein sequence ID" value="ROP99636.1"/>
    <property type="molecule type" value="Genomic_DNA"/>
</dbReference>
<keyword evidence="3" id="KW-0560">Oxidoreductase</keyword>
<dbReference type="Pfam" id="PF00903">
    <property type="entry name" value="Glyoxalase"/>
    <property type="match status" value="1"/>
</dbReference>
<keyword evidence="3" id="KW-0456">Lyase</keyword>
<dbReference type="Gene3D" id="3.10.180.10">
    <property type="entry name" value="2,3-Dihydroxybiphenyl 1,2-Dioxygenase, domain 1"/>
    <property type="match status" value="1"/>
</dbReference>
<dbReference type="RefSeq" id="WP_123689006.1">
    <property type="nucleotide sequence ID" value="NZ_AP019700.1"/>
</dbReference>
<dbReference type="SUPFAM" id="SSF54593">
    <property type="entry name" value="Glyoxalase/Bleomycin resistance protein/Dihydroxybiphenyl dioxygenase"/>
    <property type="match status" value="1"/>
</dbReference>
<name>A0A3N1MAB0_9PROT</name>
<evidence type="ECO:0000313" key="4">
    <source>
        <dbReference type="Proteomes" id="UP000278222"/>
    </source>
</evidence>
<protein>
    <submittedName>
        <fullName evidence="3">Catechol 2,3-dioxygenase-like lactoylglutathione lyase family enzyme</fullName>
    </submittedName>
</protein>
<keyword evidence="1" id="KW-0479">Metal-binding</keyword>
<dbReference type="GO" id="GO:0004462">
    <property type="term" value="F:lactoylglutathione lyase activity"/>
    <property type="evidence" value="ECO:0007669"/>
    <property type="project" value="InterPro"/>
</dbReference>
<dbReference type="GO" id="GO:0046872">
    <property type="term" value="F:metal ion binding"/>
    <property type="evidence" value="ECO:0007669"/>
    <property type="project" value="UniProtKB-KW"/>
</dbReference>
<organism evidence="3 4">
    <name type="scientific">Stella humosa</name>
    <dbReference type="NCBI Taxonomy" id="94"/>
    <lineage>
        <taxon>Bacteria</taxon>
        <taxon>Pseudomonadati</taxon>
        <taxon>Pseudomonadota</taxon>
        <taxon>Alphaproteobacteria</taxon>
        <taxon>Rhodospirillales</taxon>
        <taxon>Stellaceae</taxon>
        <taxon>Stella</taxon>
    </lineage>
</organism>
<keyword evidence="4" id="KW-1185">Reference proteome</keyword>
<dbReference type="AlphaFoldDB" id="A0A3N1MAB0"/>
<dbReference type="InterPro" id="IPR018146">
    <property type="entry name" value="Glyoxalase_1_CS"/>
</dbReference>
<dbReference type="PANTHER" id="PTHR46142:SF3">
    <property type="entry name" value="F18B13.24 PROTEIN"/>
    <property type="match status" value="1"/>
</dbReference>
<dbReference type="PROSITE" id="PS00934">
    <property type="entry name" value="GLYOXALASE_I_1"/>
    <property type="match status" value="1"/>
</dbReference>
<keyword evidence="3" id="KW-0223">Dioxygenase</keyword>
<comment type="caution">
    <text evidence="3">The sequence shown here is derived from an EMBL/GenBank/DDBJ whole genome shotgun (WGS) entry which is preliminary data.</text>
</comment>
<proteinExistence type="predicted"/>
<dbReference type="InterPro" id="IPR029068">
    <property type="entry name" value="Glyas_Bleomycin-R_OHBP_Dase"/>
</dbReference>
<evidence type="ECO:0000256" key="1">
    <source>
        <dbReference type="ARBA" id="ARBA00022723"/>
    </source>
</evidence>
<dbReference type="Proteomes" id="UP000278222">
    <property type="component" value="Unassembled WGS sequence"/>
</dbReference>
<dbReference type="InterPro" id="IPR004360">
    <property type="entry name" value="Glyas_Fos-R_dOase_dom"/>
</dbReference>
<dbReference type="InterPro" id="IPR037523">
    <property type="entry name" value="VOC_core"/>
</dbReference>
<dbReference type="PROSITE" id="PS51819">
    <property type="entry name" value="VOC"/>
    <property type="match status" value="1"/>
</dbReference>
<evidence type="ECO:0000259" key="2">
    <source>
        <dbReference type="PROSITE" id="PS51819"/>
    </source>
</evidence>
<gene>
    <name evidence="3" type="ORF">EDC65_1420</name>
</gene>
<feature type="domain" description="VOC" evidence="2">
    <location>
        <begin position="8"/>
        <end position="129"/>
    </location>
</feature>